<dbReference type="InterPro" id="IPR009259">
    <property type="entry name" value="Roughex"/>
</dbReference>
<dbReference type="EMBL" id="AP029266">
    <property type="protein sequence ID" value="BFG02050.1"/>
    <property type="molecule type" value="Genomic_DNA"/>
</dbReference>
<proteinExistence type="predicted"/>
<keyword evidence="3" id="KW-1185">Reference proteome</keyword>
<name>A0AAU9G0S1_DROMD</name>
<evidence type="ECO:0000256" key="1">
    <source>
        <dbReference type="SAM" id="MobiDB-lite"/>
    </source>
</evidence>
<evidence type="ECO:0000313" key="3">
    <source>
        <dbReference type="Proteomes" id="UP001500889"/>
    </source>
</evidence>
<dbReference type="AlphaFoldDB" id="A0AAU9G0S1"/>
<feature type="compositionally biased region" description="Low complexity" evidence="1">
    <location>
        <begin position="311"/>
        <end position="320"/>
    </location>
</feature>
<organism evidence="2 3">
    <name type="scientific">Drosophila madeirensis</name>
    <name type="common">Fruit fly</name>
    <dbReference type="NCBI Taxonomy" id="30013"/>
    <lineage>
        <taxon>Eukaryota</taxon>
        <taxon>Metazoa</taxon>
        <taxon>Ecdysozoa</taxon>
        <taxon>Arthropoda</taxon>
        <taxon>Hexapoda</taxon>
        <taxon>Insecta</taxon>
        <taxon>Pterygota</taxon>
        <taxon>Neoptera</taxon>
        <taxon>Endopterygota</taxon>
        <taxon>Diptera</taxon>
        <taxon>Brachycera</taxon>
        <taxon>Muscomorpha</taxon>
        <taxon>Ephydroidea</taxon>
        <taxon>Drosophilidae</taxon>
        <taxon>Drosophila</taxon>
        <taxon>Sophophora</taxon>
    </lineage>
</organism>
<reference evidence="2 3" key="1">
    <citation type="submission" date="2024-02" db="EMBL/GenBank/DDBJ databases">
        <title>A chromosome-level genome assembly of Drosophila madeirensis, a fruit fly species endemic to Madeira island.</title>
        <authorList>
            <person name="Tomihara K."/>
            <person name="Llopart A."/>
            <person name="Yamamoto D."/>
        </authorList>
    </citation>
    <scope>NUCLEOTIDE SEQUENCE [LARGE SCALE GENOMIC DNA]</scope>
    <source>
        <strain evidence="2 3">RF1</strain>
    </source>
</reference>
<feature type="compositionally biased region" description="Low complexity" evidence="1">
    <location>
        <begin position="284"/>
        <end position="297"/>
    </location>
</feature>
<evidence type="ECO:0000313" key="2">
    <source>
        <dbReference type="EMBL" id="BFG02050.1"/>
    </source>
</evidence>
<feature type="compositionally biased region" description="Pro residues" evidence="1">
    <location>
        <begin position="298"/>
        <end position="310"/>
    </location>
</feature>
<accession>A0AAU9G0S1</accession>
<dbReference type="Pfam" id="PF06020">
    <property type="entry name" value="Roughex"/>
    <property type="match status" value="1"/>
</dbReference>
<protein>
    <submittedName>
        <fullName evidence="2">Cell cycle negative regulator roughex</fullName>
    </submittedName>
</protein>
<dbReference type="Proteomes" id="UP001500889">
    <property type="component" value="Chromosome A"/>
</dbReference>
<feature type="region of interest" description="Disordered" evidence="1">
    <location>
        <begin position="260"/>
        <end position="349"/>
    </location>
</feature>
<gene>
    <name evidence="2" type="ORF">DMAD_01658</name>
</gene>
<sequence length="349" mass="38493">MNPNGSNQTAGTPAPAQPSPSEIVQNFIVGVDTGLVRADLADDCILSLFGRHIRGVVAVTGFIRTQIFNRFKHIGFEEARPCTPSKEVAIKERFGRSFDRVRRRIHEQKERERANADVGVRRLAVDDMEEDVDALPRSSPHLVTPPRPTRHVMDMLQYIEARGVMEDVEGNSNDGGIQLGDSQHVLLTLGYRHTPTASLSLRDIEICLAVYEDYRTFPRQRARASAAITSNPLTDDEAEEPAVSGLLRGHLRSVRRTLFVRAESEEPEQNPLEDSAEPVPTEPSPSSSQSQCESQGPVPVPPTPPPPPPAADGAGDMPATSSGYPTRKRQQQRETEVSPKRPGRYGLRF</sequence>